<keyword evidence="2" id="KW-1133">Transmembrane helix</keyword>
<sequence>MFAYTKYTKSTLGVRQIGQSMTQYLILMFMLAVGSLVTIGNASNAGRHQIAAVSHEVAGDHAGSVRNTTEAQKSSGYASASASLPYSMSSNSSNPVTNPTGDTPTSPADPGDTPASTDPSNPITNPDGTNPGGTNPDGTNPDGTNPDGTNPDGTNPDGTNPDGTNPDGTNPDPEEIQCTTTWEDEKYQSGECDGWWCEVTGNFVGEVKAAANVVMDFLTGVLQGIGDQINDLWELLKNPGVLLDVAKAFIDDPKGTIESIISSVVDDVQTVMNCGPQDVGRIVGQNVNPAVALRVLDKLADIAGNARLADYVTNKRRDIECLSFPAGTPIWTANGLVNIEQITKGNIVNSRNENNFINSQQKVTALHSRVAKGFHRITTEKGIIEVTEEHPFWVQGKGWVEAKDIEWEDPIATVDGDVISYQNDYIEGSVKVFNFSVSETHSYFAGNFGAWVHNVDCDIRGPSFTRALNSFVNDVNSSNFAKWKNDAIADGVNPDHIKDIIYEGSLQKGVNIWGNNWKKYYSEISGTDYPGPPSHAHHLVEKGSTSPAAIANRQILEDAGINVQLHRENLTWAPNEAGIHGSTPQQALNSLLNDAIQGKTGQAKIDAINDALRSWSEQY</sequence>
<feature type="compositionally biased region" description="Low complexity" evidence="1">
    <location>
        <begin position="124"/>
        <end position="171"/>
    </location>
</feature>
<dbReference type="Gene3D" id="2.170.16.10">
    <property type="entry name" value="Hedgehog/Intein (Hint) domain"/>
    <property type="match status" value="1"/>
</dbReference>
<dbReference type="InterPro" id="IPR036844">
    <property type="entry name" value="Hint_dom_sf"/>
</dbReference>
<evidence type="ECO:0000256" key="1">
    <source>
        <dbReference type="SAM" id="MobiDB-lite"/>
    </source>
</evidence>
<dbReference type="SUPFAM" id="SSF51294">
    <property type="entry name" value="Hedgehog/intein (Hint) domain"/>
    <property type="match status" value="1"/>
</dbReference>
<keyword evidence="2" id="KW-0812">Transmembrane</keyword>
<dbReference type="AlphaFoldDB" id="A0A4R1EY46"/>
<dbReference type="InterPro" id="IPR003587">
    <property type="entry name" value="Hint_dom_N"/>
</dbReference>
<evidence type="ECO:0000313" key="4">
    <source>
        <dbReference type="EMBL" id="TCJ86806.1"/>
    </source>
</evidence>
<protein>
    <submittedName>
        <fullName evidence="4">Intein</fullName>
    </submittedName>
</protein>
<organism evidence="4 5">
    <name type="scientific">Cocleimonas flava</name>
    <dbReference type="NCBI Taxonomy" id="634765"/>
    <lineage>
        <taxon>Bacteria</taxon>
        <taxon>Pseudomonadati</taxon>
        <taxon>Pseudomonadota</taxon>
        <taxon>Gammaproteobacteria</taxon>
        <taxon>Thiotrichales</taxon>
        <taxon>Thiotrichaceae</taxon>
        <taxon>Cocleimonas</taxon>
    </lineage>
</organism>
<evidence type="ECO:0000313" key="5">
    <source>
        <dbReference type="Proteomes" id="UP000294887"/>
    </source>
</evidence>
<dbReference type="SMART" id="SM00306">
    <property type="entry name" value="HintN"/>
    <property type="match status" value="1"/>
</dbReference>
<evidence type="ECO:0000259" key="3">
    <source>
        <dbReference type="SMART" id="SM00306"/>
    </source>
</evidence>
<dbReference type="EMBL" id="SMFQ01000003">
    <property type="protein sequence ID" value="TCJ86806.1"/>
    <property type="molecule type" value="Genomic_DNA"/>
</dbReference>
<reference evidence="4 5" key="1">
    <citation type="submission" date="2019-03" db="EMBL/GenBank/DDBJ databases">
        <title>Genomic Encyclopedia of Type Strains, Phase IV (KMG-IV): sequencing the most valuable type-strain genomes for metagenomic binning, comparative biology and taxonomic classification.</title>
        <authorList>
            <person name="Goeker M."/>
        </authorList>
    </citation>
    <scope>NUCLEOTIDE SEQUENCE [LARGE SCALE GENOMIC DNA]</scope>
    <source>
        <strain evidence="4 5">DSM 24830</strain>
    </source>
</reference>
<dbReference type="Pfam" id="PF07591">
    <property type="entry name" value="PT-HINT"/>
    <property type="match status" value="1"/>
</dbReference>
<proteinExistence type="predicted"/>
<dbReference type="RefSeq" id="WP_131905137.1">
    <property type="nucleotide sequence ID" value="NZ_BAAAFU010000004.1"/>
</dbReference>
<dbReference type="OrthoDB" id="9815414at2"/>
<dbReference type="CDD" id="cd00081">
    <property type="entry name" value="Hint"/>
    <property type="match status" value="1"/>
</dbReference>
<feature type="compositionally biased region" description="Polar residues" evidence="1">
    <location>
        <begin position="114"/>
        <end position="123"/>
    </location>
</feature>
<accession>A0A4R1EY46</accession>
<feature type="transmembrane region" description="Helical" evidence="2">
    <location>
        <begin position="21"/>
        <end position="40"/>
    </location>
</feature>
<feature type="region of interest" description="Disordered" evidence="1">
    <location>
        <begin position="60"/>
        <end position="176"/>
    </location>
</feature>
<feature type="domain" description="Hint" evidence="3">
    <location>
        <begin position="321"/>
        <end position="415"/>
    </location>
</feature>
<name>A0A4R1EY46_9GAMM</name>
<evidence type="ECO:0000256" key="2">
    <source>
        <dbReference type="SAM" id="Phobius"/>
    </source>
</evidence>
<feature type="compositionally biased region" description="Low complexity" evidence="1">
    <location>
        <begin position="74"/>
        <end position="95"/>
    </location>
</feature>
<keyword evidence="2" id="KW-0472">Membrane</keyword>
<keyword evidence="5" id="KW-1185">Reference proteome</keyword>
<feature type="compositionally biased region" description="Polar residues" evidence="1">
    <location>
        <begin position="96"/>
        <end position="106"/>
    </location>
</feature>
<gene>
    <name evidence="4" type="ORF">EV695_1304</name>
</gene>
<dbReference type="Proteomes" id="UP000294887">
    <property type="component" value="Unassembled WGS sequence"/>
</dbReference>
<comment type="caution">
    <text evidence="4">The sequence shown here is derived from an EMBL/GenBank/DDBJ whole genome shotgun (WGS) entry which is preliminary data.</text>
</comment>